<name>A0A7I4XU02_HAECO</name>
<evidence type="ECO:0000313" key="3">
    <source>
        <dbReference type="WBParaSite" id="HCON_00003835-00001"/>
    </source>
</evidence>
<dbReference type="AlphaFoldDB" id="A0A7I4XU02"/>
<reference evidence="3" key="1">
    <citation type="submission" date="2020-12" db="UniProtKB">
        <authorList>
            <consortium name="WormBaseParasite"/>
        </authorList>
    </citation>
    <scope>IDENTIFICATION</scope>
    <source>
        <strain evidence="3">MHco3</strain>
    </source>
</reference>
<feature type="chain" id="PRO_5029815764" evidence="1">
    <location>
        <begin position="18"/>
        <end position="262"/>
    </location>
</feature>
<dbReference type="WBParaSite" id="HCON_00003835-00001">
    <property type="protein sequence ID" value="HCON_00003835-00001"/>
    <property type="gene ID" value="HCON_00003835"/>
</dbReference>
<proteinExistence type="predicted"/>
<feature type="signal peptide" evidence="1">
    <location>
        <begin position="1"/>
        <end position="17"/>
    </location>
</feature>
<protein>
    <submittedName>
        <fullName evidence="3">Secreted protein</fullName>
    </submittedName>
</protein>
<keyword evidence="1" id="KW-0732">Signal</keyword>
<accession>A0A7I4XU02</accession>
<keyword evidence="2" id="KW-1185">Reference proteome</keyword>
<evidence type="ECO:0000313" key="2">
    <source>
        <dbReference type="Proteomes" id="UP000025227"/>
    </source>
</evidence>
<dbReference type="Proteomes" id="UP000025227">
    <property type="component" value="Unplaced"/>
</dbReference>
<organism evidence="2 3">
    <name type="scientific">Haemonchus contortus</name>
    <name type="common">Barber pole worm</name>
    <dbReference type="NCBI Taxonomy" id="6289"/>
    <lineage>
        <taxon>Eukaryota</taxon>
        <taxon>Metazoa</taxon>
        <taxon>Ecdysozoa</taxon>
        <taxon>Nematoda</taxon>
        <taxon>Chromadorea</taxon>
        <taxon>Rhabditida</taxon>
        <taxon>Rhabditina</taxon>
        <taxon>Rhabditomorpha</taxon>
        <taxon>Strongyloidea</taxon>
        <taxon>Trichostrongylidae</taxon>
        <taxon>Haemonchus</taxon>
    </lineage>
</organism>
<evidence type="ECO:0000256" key="1">
    <source>
        <dbReference type="SAM" id="SignalP"/>
    </source>
</evidence>
<sequence length="262" mass="28377">MCMYVCMCVCTCGGVVGADRVHSMHQRLLLQLSRTVPHDETNQNQCVCASAVDELILIYFYPLSVVLVTTTTAAAAGGSSSSTADCSPSFALRQRRKCVRSAAIGGASKRCRLSSLSRCMHGQLAVAYRPSSGSSPFLHPPPHGSTHSRPPLLLLALLPLLLQKQLFIAVVPTVKYGAPWDDIPVEEISPKTINCYKTTAAALTDDGVRRRRRKRGGNNATAAGRHTARCLNADYIQRTIQLLNVGLYVTDDVFQTAAPKHL</sequence>